<sequence>MAASRAVAKFWHHSRLTFNAANSPSYKSMYGITLMYDGWSGTTKSSLINFLVFCDRQVFYHKSVDASNHIHNHQYILQLME</sequence>
<keyword evidence="3" id="KW-1185">Reference proteome</keyword>
<dbReference type="AlphaFoldDB" id="A0A843WF51"/>
<gene>
    <name evidence="2" type="ORF">Taro_041186</name>
</gene>
<name>A0A843WF51_COLES</name>
<evidence type="ECO:0000313" key="3">
    <source>
        <dbReference type="Proteomes" id="UP000652761"/>
    </source>
</evidence>
<reference evidence="2" key="1">
    <citation type="submission" date="2017-07" db="EMBL/GenBank/DDBJ databases">
        <title>Taro Niue Genome Assembly and Annotation.</title>
        <authorList>
            <person name="Atibalentja N."/>
            <person name="Keating K."/>
            <person name="Fields C.J."/>
        </authorList>
    </citation>
    <scope>NUCLEOTIDE SEQUENCE</scope>
    <source>
        <strain evidence="2">Niue_2</strain>
        <tissue evidence="2">Leaf</tissue>
    </source>
</reference>
<dbReference type="Pfam" id="PF04937">
    <property type="entry name" value="DUF659"/>
    <property type="match status" value="1"/>
</dbReference>
<evidence type="ECO:0000259" key="1">
    <source>
        <dbReference type="Pfam" id="PF04937"/>
    </source>
</evidence>
<dbReference type="InterPro" id="IPR007021">
    <property type="entry name" value="DUF659"/>
</dbReference>
<protein>
    <recommendedName>
        <fullName evidence="1">DUF659 domain-containing protein</fullName>
    </recommendedName>
</protein>
<dbReference type="EMBL" id="NMUH01004092">
    <property type="protein sequence ID" value="MQM08329.1"/>
    <property type="molecule type" value="Genomic_DNA"/>
</dbReference>
<feature type="domain" description="DUF659" evidence="1">
    <location>
        <begin position="28"/>
        <end position="80"/>
    </location>
</feature>
<evidence type="ECO:0000313" key="2">
    <source>
        <dbReference type="EMBL" id="MQM08329.1"/>
    </source>
</evidence>
<accession>A0A843WF51</accession>
<proteinExistence type="predicted"/>
<comment type="caution">
    <text evidence="2">The sequence shown here is derived from an EMBL/GenBank/DDBJ whole genome shotgun (WGS) entry which is preliminary data.</text>
</comment>
<dbReference type="Proteomes" id="UP000652761">
    <property type="component" value="Unassembled WGS sequence"/>
</dbReference>
<organism evidence="2 3">
    <name type="scientific">Colocasia esculenta</name>
    <name type="common">Wild taro</name>
    <name type="synonym">Arum esculentum</name>
    <dbReference type="NCBI Taxonomy" id="4460"/>
    <lineage>
        <taxon>Eukaryota</taxon>
        <taxon>Viridiplantae</taxon>
        <taxon>Streptophyta</taxon>
        <taxon>Embryophyta</taxon>
        <taxon>Tracheophyta</taxon>
        <taxon>Spermatophyta</taxon>
        <taxon>Magnoliopsida</taxon>
        <taxon>Liliopsida</taxon>
        <taxon>Araceae</taxon>
        <taxon>Aroideae</taxon>
        <taxon>Colocasieae</taxon>
        <taxon>Colocasia</taxon>
    </lineage>
</organism>